<organism evidence="1 2">
    <name type="scientific">Leptospira perdikensis</name>
    <dbReference type="NCBI Taxonomy" id="2484948"/>
    <lineage>
        <taxon>Bacteria</taxon>
        <taxon>Pseudomonadati</taxon>
        <taxon>Spirochaetota</taxon>
        <taxon>Spirochaetia</taxon>
        <taxon>Leptospirales</taxon>
        <taxon>Leptospiraceae</taxon>
        <taxon>Leptospira</taxon>
    </lineage>
</organism>
<keyword evidence="2" id="KW-1185">Reference proteome</keyword>
<accession>A0A4R9JH59</accession>
<dbReference type="EMBL" id="RQGA01000007">
    <property type="protein sequence ID" value="TGL41416.1"/>
    <property type="molecule type" value="Genomic_DNA"/>
</dbReference>
<dbReference type="RefSeq" id="WP_135578011.1">
    <property type="nucleotide sequence ID" value="NZ_RQGA01000007.1"/>
</dbReference>
<proteinExistence type="predicted"/>
<dbReference type="AlphaFoldDB" id="A0A4R9JH59"/>
<evidence type="ECO:0000313" key="2">
    <source>
        <dbReference type="Proteomes" id="UP000298125"/>
    </source>
</evidence>
<evidence type="ECO:0000313" key="1">
    <source>
        <dbReference type="EMBL" id="TGL41416.1"/>
    </source>
</evidence>
<sequence>MKLTLILGVFLIFGFVLWASPEQEISKPLLRVFPAFRPEECEDWAIRPSICKQCLWEGKRYAQEIRFFEDGPYRTHGCYAEPGGFESLEEEAKTGKTNSR</sequence>
<dbReference type="OrthoDB" id="331321at2"/>
<name>A0A4R9JH59_9LEPT</name>
<gene>
    <name evidence="1" type="ORF">EHQ49_07570</name>
</gene>
<reference evidence="1" key="1">
    <citation type="journal article" date="2019" name="PLoS Negl. Trop. Dis.">
        <title>Revisiting the worldwide diversity of Leptospira species in the environment.</title>
        <authorList>
            <person name="Vincent A.T."/>
            <person name="Schiettekatte O."/>
            <person name="Bourhy P."/>
            <person name="Veyrier F.J."/>
            <person name="Picardeau M."/>
        </authorList>
    </citation>
    <scope>NUCLEOTIDE SEQUENCE [LARGE SCALE GENOMIC DNA]</scope>
    <source>
        <strain evidence="1">201702692</strain>
    </source>
</reference>
<comment type="caution">
    <text evidence="1">The sequence shown here is derived from an EMBL/GenBank/DDBJ whole genome shotgun (WGS) entry which is preliminary data.</text>
</comment>
<protein>
    <submittedName>
        <fullName evidence="1">Uncharacterized protein</fullName>
    </submittedName>
</protein>
<dbReference type="Proteomes" id="UP000298125">
    <property type="component" value="Unassembled WGS sequence"/>
</dbReference>